<dbReference type="Pfam" id="PF13359">
    <property type="entry name" value="DDE_Tnp_4"/>
    <property type="match status" value="1"/>
</dbReference>
<feature type="domain" description="Transposase Helix-turn-helix" evidence="4">
    <location>
        <begin position="149"/>
        <end position="196"/>
    </location>
</feature>
<name>A0ABY7FTG5_MYAAR</name>
<dbReference type="InterPro" id="IPR027806">
    <property type="entry name" value="HARBI1_dom"/>
</dbReference>
<keyword evidence="6" id="KW-1185">Reference proteome</keyword>
<accession>A0ABY7FTG5</accession>
<evidence type="ECO:0000259" key="3">
    <source>
        <dbReference type="Pfam" id="PF13359"/>
    </source>
</evidence>
<reference evidence="5" key="1">
    <citation type="submission" date="2022-11" db="EMBL/GenBank/DDBJ databases">
        <title>Centuries of genome instability and evolution in soft-shell clam transmissible cancer (bioRxiv).</title>
        <authorList>
            <person name="Hart S.F.M."/>
            <person name="Yonemitsu M.A."/>
            <person name="Giersch R.M."/>
            <person name="Beal B.F."/>
            <person name="Arriagada G."/>
            <person name="Davis B.W."/>
            <person name="Ostrander E.A."/>
            <person name="Goff S.P."/>
            <person name="Metzger M.J."/>
        </authorList>
    </citation>
    <scope>NUCLEOTIDE SEQUENCE</scope>
    <source>
        <strain evidence="5">MELC-2E11</strain>
        <tissue evidence="5">Siphon/mantle</tissue>
    </source>
</reference>
<proteinExistence type="predicted"/>
<gene>
    <name evidence="5" type="ORF">MAR_037808</name>
</gene>
<dbReference type="EMBL" id="CP111024">
    <property type="protein sequence ID" value="WAR24139.1"/>
    <property type="molecule type" value="Genomic_DNA"/>
</dbReference>
<sequence length="395" mass="44594">MPATEVGDHQNGDDAETSFIQESHKSNLDVSLNFHDYTCEPVPAPSAIRMIETQTCIPTMTIGTQTESVQTFRSISTQTDTCEQRGIGVQAMLPTLVYEDVMDNPSKLNFYTGIPNKGLFNALFDEMGDMQEKPQTRCRKSSGGRPRALRLIDEFFMVLMRLRLGLLVADLAARFCISQAACSRLLNKWIDYLDMKLDFLIMWPSKSAVKFNMPKLFRDKFPDTRVIIDCTEIKTETPSSLQLKSLMYSDYKSHITWKSLVGISPSGHVTFVSDLWVGSISDKKITNNSGIIDLCEEGDSIMADKGFIISDLTTPKGIKLVIPPFKRGHSKFSKREVQQTRDIANARIHVERQMERIKNFRIVQGVMPITMSSRASKVWKLCAKLTNLQPPLVPH</sequence>
<dbReference type="Proteomes" id="UP001164746">
    <property type="component" value="Chromosome 13"/>
</dbReference>
<feature type="domain" description="DDE Tnp4" evidence="3">
    <location>
        <begin position="228"/>
        <end position="387"/>
    </location>
</feature>
<dbReference type="PANTHER" id="PTHR23080:SF133">
    <property type="entry name" value="SI:CH211-262I1.5-RELATED"/>
    <property type="match status" value="1"/>
</dbReference>
<evidence type="ECO:0000256" key="2">
    <source>
        <dbReference type="ARBA" id="ARBA00022723"/>
    </source>
</evidence>
<dbReference type="PANTHER" id="PTHR23080">
    <property type="entry name" value="THAP DOMAIN PROTEIN"/>
    <property type="match status" value="1"/>
</dbReference>
<dbReference type="InterPro" id="IPR027805">
    <property type="entry name" value="Transposase_HTH_dom"/>
</dbReference>
<evidence type="ECO:0000256" key="1">
    <source>
        <dbReference type="ARBA" id="ARBA00001968"/>
    </source>
</evidence>
<organism evidence="5 6">
    <name type="scientific">Mya arenaria</name>
    <name type="common">Soft-shell clam</name>
    <dbReference type="NCBI Taxonomy" id="6604"/>
    <lineage>
        <taxon>Eukaryota</taxon>
        <taxon>Metazoa</taxon>
        <taxon>Spiralia</taxon>
        <taxon>Lophotrochozoa</taxon>
        <taxon>Mollusca</taxon>
        <taxon>Bivalvia</taxon>
        <taxon>Autobranchia</taxon>
        <taxon>Heteroconchia</taxon>
        <taxon>Euheterodonta</taxon>
        <taxon>Imparidentia</taxon>
        <taxon>Neoheterodontei</taxon>
        <taxon>Myida</taxon>
        <taxon>Myoidea</taxon>
        <taxon>Myidae</taxon>
        <taxon>Mya</taxon>
    </lineage>
</organism>
<protein>
    <submittedName>
        <fullName evidence="5">ALPL-like protein</fullName>
    </submittedName>
</protein>
<dbReference type="Pfam" id="PF13613">
    <property type="entry name" value="HTH_Tnp_4"/>
    <property type="match status" value="1"/>
</dbReference>
<keyword evidence="2" id="KW-0479">Metal-binding</keyword>
<comment type="cofactor">
    <cofactor evidence="1">
        <name>a divalent metal cation</name>
        <dbReference type="ChEBI" id="CHEBI:60240"/>
    </cofactor>
</comment>
<evidence type="ECO:0000313" key="6">
    <source>
        <dbReference type="Proteomes" id="UP001164746"/>
    </source>
</evidence>
<evidence type="ECO:0000259" key="4">
    <source>
        <dbReference type="Pfam" id="PF13613"/>
    </source>
</evidence>
<evidence type="ECO:0000313" key="5">
    <source>
        <dbReference type="EMBL" id="WAR24139.1"/>
    </source>
</evidence>